<protein>
    <recommendedName>
        <fullName evidence="2">Bacteriophage Mu GpT domain-containing protein</fullName>
    </recommendedName>
</protein>
<evidence type="ECO:0000313" key="1">
    <source>
        <dbReference type="EMBL" id="KKN59767.1"/>
    </source>
</evidence>
<dbReference type="EMBL" id="LAZR01000715">
    <property type="protein sequence ID" value="KKN59767.1"/>
    <property type="molecule type" value="Genomic_DNA"/>
</dbReference>
<name>A0A0F9SBY5_9ZZZZ</name>
<organism evidence="1">
    <name type="scientific">marine sediment metagenome</name>
    <dbReference type="NCBI Taxonomy" id="412755"/>
    <lineage>
        <taxon>unclassified sequences</taxon>
        <taxon>metagenomes</taxon>
        <taxon>ecological metagenomes</taxon>
    </lineage>
</organism>
<dbReference type="AlphaFoldDB" id="A0A0F9SBY5"/>
<dbReference type="NCBIfam" id="NF045672">
    <property type="entry name" value="MCP_gp7_epsi_15"/>
    <property type="match status" value="1"/>
</dbReference>
<sequence length="338" mass="37799">MATNAVRDREGLLTAARMSHNNEIIDVAEVLNETKDILADAFVMQANDYTSHVVSRRTALPGSEWVKVGNGWDATSGSLNQVRETIGMVKSRYLCPEDVMRIQPNKDKFRSQQERAHIEGMGQEVANTLMGNWSAGNLTQDPSEEFAGFSLRYPNLGTADSNYVINNGNGSGSDNTSIWFVQWGPGRVFLTYPRHSTQAGLKKDDKGLVYTLGDNASGTAAQRNKQLWAFITEFSWDVGLVIEDTRSVKRLCNIDSVSTETNTLDYDKIIQIRNNFRGNDTIFMYVNETVFTQLDILAVDKTNVHYVPDGPFGKSQLFFRDMPVRRCDAITDVEAVIT</sequence>
<dbReference type="Pfam" id="PF20911">
    <property type="entry name" value="GP7"/>
    <property type="match status" value="1"/>
</dbReference>
<evidence type="ECO:0008006" key="2">
    <source>
        <dbReference type="Google" id="ProtNLM"/>
    </source>
</evidence>
<gene>
    <name evidence="1" type="ORF">LCGC14_0538570</name>
</gene>
<accession>A0A0F9SBY5</accession>
<proteinExistence type="predicted"/>
<comment type="caution">
    <text evidence="1">The sequence shown here is derived from an EMBL/GenBank/DDBJ whole genome shotgun (WGS) entry which is preliminary data.</text>
</comment>
<dbReference type="InterPro" id="IPR048813">
    <property type="entry name" value="GP7-like"/>
</dbReference>
<reference evidence="1" key="1">
    <citation type="journal article" date="2015" name="Nature">
        <title>Complex archaea that bridge the gap between prokaryotes and eukaryotes.</title>
        <authorList>
            <person name="Spang A."/>
            <person name="Saw J.H."/>
            <person name="Jorgensen S.L."/>
            <person name="Zaremba-Niedzwiedzka K."/>
            <person name="Martijn J."/>
            <person name="Lind A.E."/>
            <person name="van Eijk R."/>
            <person name="Schleper C."/>
            <person name="Guy L."/>
            <person name="Ettema T.J."/>
        </authorList>
    </citation>
    <scope>NUCLEOTIDE SEQUENCE</scope>
</reference>